<sequence length="72" mass="8055">MQNKNLPETYKGYPTKRLLKIWEEIATPDGTSAPKEEIEAMGALLREYRLGVHGAMDQLKSKGPPSVVKTKN</sequence>
<name>A0A5K8A2Z5_9BACT</name>
<organism evidence="1 2">
    <name type="scientific">Desulfosarcina ovata subsp. sediminis</name>
    <dbReference type="NCBI Taxonomy" id="885957"/>
    <lineage>
        <taxon>Bacteria</taxon>
        <taxon>Pseudomonadati</taxon>
        <taxon>Thermodesulfobacteriota</taxon>
        <taxon>Desulfobacteria</taxon>
        <taxon>Desulfobacterales</taxon>
        <taxon>Desulfosarcinaceae</taxon>
        <taxon>Desulfosarcina</taxon>
    </lineage>
</organism>
<dbReference type="AlphaFoldDB" id="A0A5K8A2Z5"/>
<keyword evidence="1" id="KW-0614">Plasmid</keyword>
<dbReference type="EMBL" id="AP021877">
    <property type="protein sequence ID" value="BBO86724.1"/>
    <property type="molecule type" value="Genomic_DNA"/>
</dbReference>
<dbReference type="Proteomes" id="UP000425960">
    <property type="component" value="Plasmid Do28_1"/>
</dbReference>
<accession>A0A5K8A2Z5</accession>
<evidence type="ECO:0000313" key="2">
    <source>
        <dbReference type="Proteomes" id="UP000425960"/>
    </source>
</evidence>
<protein>
    <submittedName>
        <fullName evidence="1">Uncharacterized protein</fullName>
    </submittedName>
</protein>
<evidence type="ECO:0000313" key="1">
    <source>
        <dbReference type="EMBL" id="BBO86724.1"/>
    </source>
</evidence>
<dbReference type="KEGG" id="dov:DSCO28_72900"/>
<geneLocation type="plasmid" evidence="2">
    <name>do28_1 dna</name>
</geneLocation>
<proteinExistence type="predicted"/>
<gene>
    <name evidence="1" type="ORF">DSCO28_72900</name>
</gene>
<reference evidence="1 2" key="1">
    <citation type="submission" date="2019-11" db="EMBL/GenBank/DDBJ databases">
        <title>Comparative genomics of hydrocarbon-degrading Desulfosarcina strains.</title>
        <authorList>
            <person name="Watanabe M."/>
            <person name="Kojima H."/>
            <person name="Fukui M."/>
        </authorList>
    </citation>
    <scope>NUCLEOTIDE SEQUENCE [LARGE SCALE GENOMIC DNA]</scope>
    <source>
        <strain evidence="1 2">28bB2T</strain>
        <plasmid evidence="2">do28_1 dna</plasmid>
    </source>
</reference>